<dbReference type="AlphaFoldDB" id="A0A3L7DVA6"/>
<name>A0A3L7DVA6_9GAMM</name>
<dbReference type="RefSeq" id="WP_117957567.1">
    <property type="nucleotide sequence ID" value="NZ_QRAN01000038.1"/>
</dbReference>
<organism evidence="1 2">
    <name type="scientific">Seongchinamella sediminis</name>
    <dbReference type="NCBI Taxonomy" id="2283635"/>
    <lineage>
        <taxon>Bacteria</taxon>
        <taxon>Pseudomonadati</taxon>
        <taxon>Pseudomonadota</taxon>
        <taxon>Gammaproteobacteria</taxon>
        <taxon>Cellvibrionales</taxon>
        <taxon>Halieaceae</taxon>
        <taxon>Seongchinamella</taxon>
    </lineage>
</organism>
<evidence type="ECO:0000313" key="1">
    <source>
        <dbReference type="EMBL" id="RLQ20233.1"/>
    </source>
</evidence>
<dbReference type="EMBL" id="QRAN01000038">
    <property type="protein sequence ID" value="RLQ20233.1"/>
    <property type="molecule type" value="Genomic_DNA"/>
</dbReference>
<reference evidence="1 2" key="1">
    <citation type="submission" date="2018-07" db="EMBL/GenBank/DDBJ databases">
        <title>Halioglobus sp. genome submission.</title>
        <authorList>
            <person name="Ye M.-Q."/>
            <person name="Du Z.-J."/>
        </authorList>
    </citation>
    <scope>NUCLEOTIDE SEQUENCE [LARGE SCALE GENOMIC DNA]</scope>
    <source>
        <strain evidence="1 2">U0301</strain>
    </source>
</reference>
<sequence length="141" mass="16126">MSCRAHPFRNERKRYYFGLDRIVSFLDAPASEDADCEAFTVRWGERSRVATPVVRARAELVLGDIFGEADIARYLNAVPPTRELRRGIGLCESLEQLPGVPWSVPGRYIAPLDLARQRAAKVKSHRLVRERTQRGRIPRPR</sequence>
<gene>
    <name evidence="1" type="ORF">DWB85_18740</name>
</gene>
<accession>A0A3L7DVA6</accession>
<proteinExistence type="predicted"/>
<keyword evidence="2" id="KW-1185">Reference proteome</keyword>
<dbReference type="Proteomes" id="UP000265509">
    <property type="component" value="Unassembled WGS sequence"/>
</dbReference>
<dbReference type="OrthoDB" id="5803286at2"/>
<comment type="caution">
    <text evidence="1">The sequence shown here is derived from an EMBL/GenBank/DDBJ whole genome shotgun (WGS) entry which is preliminary data.</text>
</comment>
<evidence type="ECO:0000313" key="2">
    <source>
        <dbReference type="Proteomes" id="UP000265509"/>
    </source>
</evidence>
<protein>
    <submittedName>
        <fullName evidence="1">Uncharacterized protein</fullName>
    </submittedName>
</protein>